<dbReference type="PANTHER" id="PTHR33516:SF2">
    <property type="entry name" value="LEXA REPRESSOR-RELATED"/>
    <property type="match status" value="1"/>
</dbReference>
<dbReference type="EMBL" id="JBHMCT010000019">
    <property type="protein sequence ID" value="MFB9557777.1"/>
    <property type="molecule type" value="Genomic_DNA"/>
</dbReference>
<feature type="active site" description="For autocatalytic cleavage activity" evidence="12">
    <location>
        <position position="224"/>
    </location>
</feature>
<accession>A0ABV5QW81</accession>
<protein>
    <recommendedName>
        <fullName evidence="12">LexA repressor</fullName>
        <ecNumber evidence="12">3.4.21.88</ecNumber>
    </recommendedName>
</protein>
<feature type="compositionally biased region" description="Polar residues" evidence="14">
    <location>
        <begin position="126"/>
        <end position="136"/>
    </location>
</feature>
<dbReference type="NCBIfam" id="TIGR00498">
    <property type="entry name" value="lexA"/>
    <property type="match status" value="1"/>
</dbReference>
<feature type="region of interest" description="Disordered" evidence="14">
    <location>
        <begin position="112"/>
        <end position="140"/>
    </location>
</feature>
<dbReference type="SUPFAM" id="SSF46785">
    <property type="entry name" value="Winged helix' DNA-binding domain"/>
    <property type="match status" value="1"/>
</dbReference>
<feature type="domain" description="Peptidase S24/S26A/S26B/S26C" evidence="15">
    <location>
        <begin position="145"/>
        <end position="257"/>
    </location>
</feature>
<evidence type="ECO:0000256" key="2">
    <source>
        <dbReference type="ARBA" id="ARBA00022491"/>
    </source>
</evidence>
<gene>
    <name evidence="12 17" type="primary">lexA</name>
    <name evidence="17" type="ORF">ACFFTP_26785</name>
</gene>
<feature type="site" description="Cleavage; by autolysis" evidence="12">
    <location>
        <begin position="152"/>
        <end position="153"/>
    </location>
</feature>
<dbReference type="Gene3D" id="1.10.10.10">
    <property type="entry name" value="Winged helix-like DNA-binding domain superfamily/Winged helix DNA-binding domain"/>
    <property type="match status" value="1"/>
</dbReference>
<feature type="domain" description="LexA repressor DNA-binding" evidence="16">
    <location>
        <begin position="56"/>
        <end position="119"/>
    </location>
</feature>
<keyword evidence="6 12" id="KW-0068">Autocatalytic cleavage</keyword>
<dbReference type="GO" id="GO:0004252">
    <property type="term" value="F:serine-type endopeptidase activity"/>
    <property type="evidence" value="ECO:0007669"/>
    <property type="project" value="UniProtKB-EC"/>
</dbReference>
<keyword evidence="11 12" id="KW-0742">SOS response</keyword>
<evidence type="ECO:0000256" key="14">
    <source>
        <dbReference type="SAM" id="MobiDB-lite"/>
    </source>
</evidence>
<evidence type="ECO:0000259" key="15">
    <source>
        <dbReference type="Pfam" id="PF00717"/>
    </source>
</evidence>
<comment type="caution">
    <text evidence="17">The sequence shown here is derived from an EMBL/GenBank/DDBJ whole genome shotgun (WGS) entry which is preliminary data.</text>
</comment>
<dbReference type="Proteomes" id="UP001589716">
    <property type="component" value="Unassembled WGS sequence"/>
</dbReference>
<evidence type="ECO:0000256" key="9">
    <source>
        <dbReference type="ARBA" id="ARBA00023163"/>
    </source>
</evidence>
<feature type="compositionally biased region" description="Polar residues" evidence="14">
    <location>
        <begin position="1"/>
        <end position="15"/>
    </location>
</feature>
<dbReference type="PANTHER" id="PTHR33516">
    <property type="entry name" value="LEXA REPRESSOR"/>
    <property type="match status" value="1"/>
</dbReference>
<comment type="function">
    <text evidence="12">Represses a number of genes involved in the response to DNA damage (SOS response), including recA and lexA. In the presence of single-stranded DNA, RecA interacts with LexA causing an autocatalytic cleavage which disrupts the DNA-binding part of LexA, leading to derepression of the SOS regulon and eventually DNA repair.</text>
</comment>
<evidence type="ECO:0000259" key="16">
    <source>
        <dbReference type="Pfam" id="PF01726"/>
    </source>
</evidence>
<dbReference type="RefSeq" id="WP_345485126.1">
    <property type="nucleotide sequence ID" value="NZ_BAAAWU010000001.1"/>
</dbReference>
<keyword evidence="18" id="KW-1185">Reference proteome</keyword>
<evidence type="ECO:0000256" key="8">
    <source>
        <dbReference type="ARBA" id="ARBA00023125"/>
    </source>
</evidence>
<dbReference type="InterPro" id="IPR036390">
    <property type="entry name" value="WH_DNA-bd_sf"/>
</dbReference>
<evidence type="ECO:0000256" key="4">
    <source>
        <dbReference type="ARBA" id="ARBA00022763"/>
    </source>
</evidence>
<keyword evidence="3 12" id="KW-0235">DNA replication</keyword>
<keyword evidence="8 12" id="KW-0238">DNA-binding</keyword>
<keyword evidence="2 12" id="KW-0678">Repressor</keyword>
<proteinExistence type="inferred from homology"/>
<evidence type="ECO:0000256" key="6">
    <source>
        <dbReference type="ARBA" id="ARBA00022813"/>
    </source>
</evidence>
<organism evidence="17 18">
    <name type="scientific">Streptomyces roseoviridis</name>
    <dbReference type="NCBI Taxonomy" id="67361"/>
    <lineage>
        <taxon>Bacteria</taxon>
        <taxon>Bacillati</taxon>
        <taxon>Actinomycetota</taxon>
        <taxon>Actinomycetes</taxon>
        <taxon>Kitasatosporales</taxon>
        <taxon>Streptomycetaceae</taxon>
        <taxon>Streptomyces</taxon>
    </lineage>
</organism>
<dbReference type="HAMAP" id="MF_00015">
    <property type="entry name" value="LexA"/>
    <property type="match status" value="1"/>
</dbReference>
<evidence type="ECO:0000313" key="17">
    <source>
        <dbReference type="EMBL" id="MFB9557777.1"/>
    </source>
</evidence>
<dbReference type="SUPFAM" id="SSF51306">
    <property type="entry name" value="LexA/Signal peptidase"/>
    <property type="match status" value="1"/>
</dbReference>
<keyword evidence="5 12" id="KW-0378">Hydrolase</keyword>
<evidence type="ECO:0000256" key="13">
    <source>
        <dbReference type="RuleBase" id="RU003991"/>
    </source>
</evidence>
<dbReference type="InterPro" id="IPR036286">
    <property type="entry name" value="LexA/Signal_pep-like_sf"/>
</dbReference>
<keyword evidence="10 12" id="KW-0234">DNA repair</keyword>
<comment type="similarity">
    <text evidence="1 12 13">Belongs to the peptidase S24 family.</text>
</comment>
<feature type="region of interest" description="Disordered" evidence="14">
    <location>
        <begin position="1"/>
        <end position="60"/>
    </location>
</feature>
<evidence type="ECO:0000256" key="7">
    <source>
        <dbReference type="ARBA" id="ARBA00023015"/>
    </source>
</evidence>
<evidence type="ECO:0000256" key="11">
    <source>
        <dbReference type="ARBA" id="ARBA00023236"/>
    </source>
</evidence>
<name>A0ABV5QW81_9ACTN</name>
<evidence type="ECO:0000256" key="3">
    <source>
        <dbReference type="ARBA" id="ARBA00022705"/>
    </source>
</evidence>
<comment type="catalytic activity">
    <reaction evidence="12">
        <text>Hydrolysis of Ala-|-Gly bond in repressor LexA.</text>
        <dbReference type="EC" id="3.4.21.88"/>
    </reaction>
</comment>
<keyword evidence="9 12" id="KW-0804">Transcription</keyword>
<feature type="active site" description="For autocatalytic cleavage activity" evidence="12">
    <location>
        <position position="187"/>
    </location>
</feature>
<dbReference type="EC" id="3.4.21.88" evidence="12"/>
<evidence type="ECO:0000256" key="12">
    <source>
        <dbReference type="HAMAP-Rule" id="MF_00015"/>
    </source>
</evidence>
<dbReference type="InterPro" id="IPR036388">
    <property type="entry name" value="WH-like_DNA-bd_sf"/>
</dbReference>
<reference evidence="17 18" key="1">
    <citation type="submission" date="2024-09" db="EMBL/GenBank/DDBJ databases">
        <authorList>
            <person name="Sun Q."/>
            <person name="Mori K."/>
        </authorList>
    </citation>
    <scope>NUCLEOTIDE SEQUENCE [LARGE SCALE GENOMIC DNA]</scope>
    <source>
        <strain evidence="17 18">JCM 4414</strain>
    </source>
</reference>
<feature type="compositionally biased region" description="Basic and acidic residues" evidence="14">
    <location>
        <begin position="112"/>
        <end position="124"/>
    </location>
</feature>
<dbReference type="Pfam" id="PF01726">
    <property type="entry name" value="LexA_DNA_bind"/>
    <property type="match status" value="1"/>
</dbReference>
<dbReference type="Gene3D" id="2.10.109.10">
    <property type="entry name" value="Umud Fragment, subunit A"/>
    <property type="match status" value="1"/>
</dbReference>
<dbReference type="InterPro" id="IPR006197">
    <property type="entry name" value="Peptidase_S24_LexA"/>
</dbReference>
<evidence type="ECO:0000256" key="10">
    <source>
        <dbReference type="ARBA" id="ARBA00023204"/>
    </source>
</evidence>
<evidence type="ECO:0000256" key="5">
    <source>
        <dbReference type="ARBA" id="ARBA00022801"/>
    </source>
</evidence>
<dbReference type="InterPro" id="IPR006199">
    <property type="entry name" value="LexA_DNA-bd_dom"/>
</dbReference>
<dbReference type="InterPro" id="IPR006200">
    <property type="entry name" value="LexA"/>
</dbReference>
<keyword evidence="7 12" id="KW-0805">Transcription regulation</keyword>
<dbReference type="InterPro" id="IPR050077">
    <property type="entry name" value="LexA_repressor"/>
</dbReference>
<dbReference type="InterPro" id="IPR039418">
    <property type="entry name" value="LexA-like"/>
</dbReference>
<dbReference type="PRINTS" id="PR00726">
    <property type="entry name" value="LEXASERPTASE"/>
</dbReference>
<dbReference type="Pfam" id="PF00717">
    <property type="entry name" value="Peptidase_S24"/>
    <property type="match status" value="1"/>
</dbReference>
<dbReference type="InterPro" id="IPR015927">
    <property type="entry name" value="Peptidase_S24_S26A/B/C"/>
</dbReference>
<feature type="DNA-binding region" description="H-T-H motif" evidence="12">
    <location>
        <begin position="82"/>
        <end position="102"/>
    </location>
</feature>
<evidence type="ECO:0000313" key="18">
    <source>
        <dbReference type="Proteomes" id="UP001589716"/>
    </source>
</evidence>
<keyword evidence="4 12" id="KW-0227">DNA damage</keyword>
<sequence length="263" mass="28453">MTTTADSATITAQDRSQGRLEPVHAMNDTVMNGEGEPGRPARSLPGRPPGIRADSSGLTDRQRRVIEVIRDSVQRRGYPPSMREIGQAVGLSSTSSVAHQLMALERKGFLRRDPHRPRAYEVRGSDQPSTQPTDTTGKPAASYVPLVGRIAAGGPILAEESVEDVFPLPRQLVGDGELFVLKVVGDSMIEAAICDGDWVTVRRQPVAENGDIVAAMLDGEATVKRFKREDGHVWLLPHNAAYQPIPGDEATILGKVVAVLRRV</sequence>
<evidence type="ECO:0000256" key="1">
    <source>
        <dbReference type="ARBA" id="ARBA00007484"/>
    </source>
</evidence>
<comment type="subunit">
    <text evidence="12">Homodimer.</text>
</comment>
<dbReference type="CDD" id="cd06529">
    <property type="entry name" value="S24_LexA-like"/>
    <property type="match status" value="1"/>
</dbReference>